<comment type="caution">
    <text evidence="1">The sequence shown here is derived from an EMBL/GenBank/DDBJ whole genome shotgun (WGS) entry which is preliminary data.</text>
</comment>
<evidence type="ECO:0000313" key="2">
    <source>
        <dbReference type="Proteomes" id="UP000215590"/>
    </source>
</evidence>
<evidence type="ECO:0000313" key="1">
    <source>
        <dbReference type="EMBL" id="OYR17618.1"/>
    </source>
</evidence>
<keyword evidence="2" id="KW-1185">Reference proteome</keyword>
<gene>
    <name evidence="1" type="ORF">CEV31_4345</name>
</gene>
<protein>
    <submittedName>
        <fullName evidence="1">Transcription factor family protein</fullName>
    </submittedName>
</protein>
<name>A0A256FS98_9HYPH</name>
<dbReference type="RefSeq" id="WP_094507496.1">
    <property type="nucleotide sequence ID" value="NZ_JBHEEK010000023.1"/>
</dbReference>
<accession>A0A256FS98</accession>
<proteinExistence type="predicted"/>
<reference evidence="1 2" key="1">
    <citation type="submission" date="2017-07" db="EMBL/GenBank/DDBJ databases">
        <title>Phylogenetic study on the rhizospheric bacterium Ochrobactrum sp. A44.</title>
        <authorList>
            <person name="Krzyzanowska D.M."/>
            <person name="Ossowicki A."/>
            <person name="Rajewska M."/>
            <person name="Maciag T."/>
            <person name="Kaczynski Z."/>
            <person name="Czerwicka M."/>
            <person name="Jafra S."/>
        </authorList>
    </citation>
    <scope>NUCLEOTIDE SEQUENCE [LARGE SCALE GENOMIC DNA]</scope>
    <source>
        <strain evidence="1 2">DSM 7216</strain>
    </source>
</reference>
<sequence length="82" mass="9450">MTGLFIKDQSVNELAMKLAKISKAPSKTEAVRRAIQNELNRYANEQPLVERVAEIQASMRELIGENKPQHDHKKFMNEGWEL</sequence>
<dbReference type="InterPro" id="IPR011660">
    <property type="entry name" value="VapB-like"/>
</dbReference>
<dbReference type="EMBL" id="NNRJ01000031">
    <property type="protein sequence ID" value="OYR17618.1"/>
    <property type="molecule type" value="Genomic_DNA"/>
</dbReference>
<dbReference type="Proteomes" id="UP000215590">
    <property type="component" value="Unassembled WGS sequence"/>
</dbReference>
<dbReference type="OrthoDB" id="8301496at2"/>
<dbReference type="Pfam" id="PF07704">
    <property type="entry name" value="PSK_trans_fac"/>
    <property type="match status" value="1"/>
</dbReference>
<organism evidence="1 2">
    <name type="scientific">Brucella thiophenivorans</name>
    <dbReference type="NCBI Taxonomy" id="571255"/>
    <lineage>
        <taxon>Bacteria</taxon>
        <taxon>Pseudomonadati</taxon>
        <taxon>Pseudomonadota</taxon>
        <taxon>Alphaproteobacteria</taxon>
        <taxon>Hyphomicrobiales</taxon>
        <taxon>Brucellaceae</taxon>
        <taxon>Brucella/Ochrobactrum group</taxon>
        <taxon>Brucella</taxon>
    </lineage>
</organism>
<dbReference type="AlphaFoldDB" id="A0A256FS98"/>